<accession>H6NAA7</accession>
<dbReference type="InterPro" id="IPR029787">
    <property type="entry name" value="Nucleotide_cyclase"/>
</dbReference>
<dbReference type="Pfam" id="PF00990">
    <property type="entry name" value="GGDEF"/>
    <property type="match status" value="1"/>
</dbReference>
<keyword evidence="4" id="KW-1185">Reference proteome</keyword>
<dbReference type="CDD" id="cd01949">
    <property type="entry name" value="GGDEF"/>
    <property type="match status" value="1"/>
</dbReference>
<proteinExistence type="predicted"/>
<dbReference type="InterPro" id="IPR000160">
    <property type="entry name" value="GGDEF_dom"/>
</dbReference>
<evidence type="ECO:0000313" key="3">
    <source>
        <dbReference type="EMBL" id="AFC29353.1"/>
    </source>
</evidence>
<dbReference type="EMBL" id="CP003235">
    <property type="protein sequence ID" value="AFC29353.1"/>
    <property type="molecule type" value="Genomic_DNA"/>
</dbReference>
<dbReference type="AlphaFoldDB" id="H6NAA7"/>
<keyword evidence="1" id="KW-0472">Membrane</keyword>
<dbReference type="PROSITE" id="PS50887">
    <property type="entry name" value="GGDEF"/>
    <property type="match status" value="1"/>
</dbReference>
<feature type="transmembrane region" description="Helical" evidence="1">
    <location>
        <begin position="31"/>
        <end position="50"/>
    </location>
</feature>
<dbReference type="PANTHER" id="PTHR46663:SF2">
    <property type="entry name" value="GGDEF DOMAIN-CONTAINING PROTEIN"/>
    <property type="match status" value="1"/>
</dbReference>
<dbReference type="STRING" id="1116391.PM3016_2465"/>
<dbReference type="SUPFAM" id="SSF55073">
    <property type="entry name" value="Nucleotide cyclase"/>
    <property type="match status" value="1"/>
</dbReference>
<dbReference type="PANTHER" id="PTHR46663">
    <property type="entry name" value="DIGUANYLATE CYCLASE DGCT-RELATED"/>
    <property type="match status" value="1"/>
</dbReference>
<dbReference type="HOGENOM" id="CLU_554166_0_0_9"/>
<evidence type="ECO:0000256" key="1">
    <source>
        <dbReference type="SAM" id="Phobius"/>
    </source>
</evidence>
<feature type="transmembrane region" description="Helical" evidence="1">
    <location>
        <begin position="225"/>
        <end position="242"/>
    </location>
</feature>
<gene>
    <name evidence="3" type="ORF">PM3016_2465</name>
</gene>
<feature type="transmembrane region" description="Helical" evidence="1">
    <location>
        <begin position="96"/>
        <end position="116"/>
    </location>
</feature>
<feature type="transmembrane region" description="Helical" evidence="1">
    <location>
        <begin position="125"/>
        <end position="144"/>
    </location>
</feature>
<feature type="domain" description="GGDEF" evidence="2">
    <location>
        <begin position="356"/>
        <end position="491"/>
    </location>
</feature>
<evidence type="ECO:0000313" key="4">
    <source>
        <dbReference type="Proteomes" id="UP000007523"/>
    </source>
</evidence>
<protein>
    <submittedName>
        <fullName evidence="3">Diguanylate cyclase</fullName>
    </submittedName>
</protein>
<feature type="transmembrane region" description="Helical" evidence="1">
    <location>
        <begin position="195"/>
        <end position="213"/>
    </location>
</feature>
<keyword evidence="1" id="KW-0812">Transmembrane</keyword>
<name>H6NAA7_9BACL</name>
<dbReference type="Gene3D" id="3.30.70.270">
    <property type="match status" value="1"/>
</dbReference>
<dbReference type="NCBIfam" id="TIGR00254">
    <property type="entry name" value="GGDEF"/>
    <property type="match status" value="1"/>
</dbReference>
<dbReference type="Proteomes" id="UP000007523">
    <property type="component" value="Chromosome"/>
</dbReference>
<feature type="transmembrane region" description="Helical" evidence="1">
    <location>
        <begin position="62"/>
        <end position="84"/>
    </location>
</feature>
<feature type="transmembrane region" description="Helical" evidence="1">
    <location>
        <begin position="164"/>
        <end position="183"/>
    </location>
</feature>
<dbReference type="SMART" id="SM00267">
    <property type="entry name" value="GGDEF"/>
    <property type="match status" value="1"/>
</dbReference>
<reference evidence="3 4" key="1">
    <citation type="journal article" date="2012" name="J. Bacteriol.">
        <title>Complete Genome Sequence of Paenibacillus mucilaginosus 3016, a Bacterium Functional as Microbial Fertilizer.</title>
        <authorList>
            <person name="Ma M."/>
            <person name="Wang Z."/>
            <person name="Li L."/>
            <person name="Jiang X."/>
            <person name="Guan D."/>
            <person name="Cao F."/>
            <person name="Chen H."/>
            <person name="Wang X."/>
            <person name="Shen D."/>
            <person name="Du B."/>
            <person name="Li J."/>
        </authorList>
    </citation>
    <scope>NUCLEOTIDE SEQUENCE [LARGE SCALE GENOMIC DNA]</scope>
    <source>
        <strain evidence="3 4">3016</strain>
    </source>
</reference>
<keyword evidence="1" id="KW-1133">Transmembrane helix</keyword>
<dbReference type="RefSeq" id="WP_014369696.1">
    <property type="nucleotide sequence ID" value="NC_016935.1"/>
</dbReference>
<feature type="transmembrane region" description="Helical" evidence="1">
    <location>
        <begin position="287"/>
        <end position="308"/>
    </location>
</feature>
<evidence type="ECO:0000259" key="2">
    <source>
        <dbReference type="PROSITE" id="PS50887"/>
    </source>
</evidence>
<sequence>MRSIHSSRLLIFGLLFVFVQAAVSLGYGQYILPLYLMDILAPAISLGVVIQVIRAHTGPQKGFWLLIGTALFCEMTAQLIWGSYEWIWQTEAPDIGIADIFWVSQSLIYLVAFYGWVRSGEKNRYLLDSMILVVSLAVVSWEFLIKPIYQGDENLDLITISVDLIYPITSLLMVFILTCWLLNGERRMSRRTMRMLAIGCLSYMSGDTLYMLLIDIHSLDSLEPWIDTFWTGAAFCMAVAGLRSLSGKPGTAGAEGRVGRVIRFSVPYIGLLLLIGILVFYRLTTDVFVWGLTLTVLLVLVRQIHFLTEREMLNDKLRQSLRRLERIASCDSLTGLLNRRVFELELEGKLSGPGQEPVAVLYFDLDKFKPINDNHGHRTGDLLLQAVAERLSSLQKDGISMARLGGDEFAIAVPLSSLGSLERLQELSEAVVQLLSKPYRLEEVTLRTSPSVGIALYPQDARTMPDLLDAADQAMYEAKRRGGRGFAFYRGG</sequence>
<dbReference type="InterPro" id="IPR043128">
    <property type="entry name" value="Rev_trsase/Diguanyl_cyclase"/>
</dbReference>
<feature type="transmembrane region" description="Helical" evidence="1">
    <location>
        <begin position="262"/>
        <end position="281"/>
    </location>
</feature>
<dbReference type="InterPro" id="IPR052163">
    <property type="entry name" value="DGC-Regulatory_Protein"/>
</dbReference>
<dbReference type="KEGG" id="pmq:PM3016_2465"/>
<organism evidence="3 4">
    <name type="scientific">Paenibacillus mucilaginosus 3016</name>
    <dbReference type="NCBI Taxonomy" id="1116391"/>
    <lineage>
        <taxon>Bacteria</taxon>
        <taxon>Bacillati</taxon>
        <taxon>Bacillota</taxon>
        <taxon>Bacilli</taxon>
        <taxon>Bacillales</taxon>
        <taxon>Paenibacillaceae</taxon>
        <taxon>Paenibacillus</taxon>
    </lineage>
</organism>